<dbReference type="PANTHER" id="PTHR38340:SF1">
    <property type="entry name" value="S-LAYER PROTEIN"/>
    <property type="match status" value="1"/>
</dbReference>
<dbReference type="Gene3D" id="2.60.40.60">
    <property type="entry name" value="Cadherins"/>
    <property type="match status" value="1"/>
</dbReference>
<dbReference type="InterPro" id="IPR050557">
    <property type="entry name" value="RTX_toxin/Mannuronan_C5-epim"/>
</dbReference>
<evidence type="ECO:0000313" key="5">
    <source>
        <dbReference type="Proteomes" id="UP001320154"/>
    </source>
</evidence>
<comment type="subcellular location">
    <subcellularLocation>
        <location evidence="1">Secreted</location>
    </subcellularLocation>
</comment>
<proteinExistence type="predicted"/>
<evidence type="ECO:0000313" key="4">
    <source>
        <dbReference type="EMBL" id="MCE8046020.1"/>
    </source>
</evidence>
<dbReference type="PRINTS" id="PR00313">
    <property type="entry name" value="CABNDNGRPT"/>
</dbReference>
<dbReference type="CDD" id="cd11304">
    <property type="entry name" value="Cadherin_repeat"/>
    <property type="match status" value="1"/>
</dbReference>
<accession>A0ABS9B1U3</accession>
<sequence>MSTSFTDFLDGKGLETDPNSWSQSFFSKHYTMWLADVVLQADAVKAWLAAKLDEQGLSGDYEIKLNQNSDDGAPYLDFGDGAAPFYLTDLFTGGKDFFNWMQGRAEQTRWYFDEYTAPGSPENQPPTDIRILISQELAEAVHGIGPPATADQPANTTTGQGTVIGTLSAVDPDEGDTHEFEIANDPTDRFKIDGTTLKLQDGKEIKEGDGIFTLTIKVTDSAGNEFYEIFTFNAGTSGNDQNSNALLGTESSGTGTEADPKIGDDIIFGFRGNDTLNYSLDDDNVVLWGTSGDDALFGGRGNDTLYGGEGDDQLFGGAGQDTLIGGPGADILAGGDGNDTFKWLAGDMAGTADEHFDTILDWSNGSNKLDITELLSDFGFNSQDHDLADWVQVTNDGTDTTIAVATSVADAEAGSHSNLVLLEGVVTDFDGLVGKLIVD</sequence>
<dbReference type="InterPro" id="IPR018511">
    <property type="entry name" value="Hemolysin-typ_Ca-bd_CS"/>
</dbReference>
<dbReference type="InterPro" id="IPR015919">
    <property type="entry name" value="Cadherin-like_sf"/>
</dbReference>
<keyword evidence="2" id="KW-0964">Secreted</keyword>
<dbReference type="Pfam" id="PF00353">
    <property type="entry name" value="HemolysinCabind"/>
    <property type="match status" value="2"/>
</dbReference>
<name>A0ABS9B1U3_9GAMM</name>
<reference evidence="4 5" key="1">
    <citation type="journal article" date="2021" name="Front. Microbiol.">
        <title>Aerobic Denitrification and Heterotrophic Sulfur Oxidation in the Genus Halomonas Revealed by Six Novel Species Characterizations and Genome-Based Analysis.</title>
        <authorList>
            <person name="Wang L."/>
            <person name="Shao Z."/>
        </authorList>
    </citation>
    <scope>NUCLEOTIDE SEQUENCE [LARGE SCALE GENOMIC DNA]</scope>
    <source>
        <strain evidence="4 5">MCCC 1A05748</strain>
    </source>
</reference>
<dbReference type="PANTHER" id="PTHR38340">
    <property type="entry name" value="S-LAYER PROTEIN"/>
    <property type="match status" value="1"/>
</dbReference>
<keyword evidence="3" id="KW-0106">Calcium</keyword>
<dbReference type="PROSITE" id="PS00330">
    <property type="entry name" value="HEMOLYSIN_CALCIUM"/>
    <property type="match status" value="3"/>
</dbReference>
<protein>
    <submittedName>
        <fullName evidence="4">Type I secretion C-terminal target domain-containing protein</fullName>
    </submittedName>
</protein>
<dbReference type="InterPro" id="IPR019960">
    <property type="entry name" value="T1SS_VCA0849"/>
</dbReference>
<dbReference type="InterPro" id="IPR001343">
    <property type="entry name" value="Hemolysn_Ca-bd"/>
</dbReference>
<evidence type="ECO:0000256" key="3">
    <source>
        <dbReference type="ARBA" id="ARBA00022837"/>
    </source>
</evidence>
<dbReference type="Gene3D" id="2.150.10.10">
    <property type="entry name" value="Serralysin-like metalloprotease, C-terminal"/>
    <property type="match status" value="1"/>
</dbReference>
<evidence type="ECO:0000256" key="1">
    <source>
        <dbReference type="ARBA" id="ARBA00004613"/>
    </source>
</evidence>
<gene>
    <name evidence="4" type="ORF">HOP60_04650</name>
</gene>
<comment type="caution">
    <text evidence="4">The sequence shown here is derived from an EMBL/GenBank/DDBJ whole genome shotgun (WGS) entry which is preliminary data.</text>
</comment>
<dbReference type="Proteomes" id="UP001320154">
    <property type="component" value="Unassembled WGS sequence"/>
</dbReference>
<dbReference type="EMBL" id="JABFTQ010000002">
    <property type="protein sequence ID" value="MCE8046020.1"/>
    <property type="molecule type" value="Genomic_DNA"/>
</dbReference>
<evidence type="ECO:0000256" key="2">
    <source>
        <dbReference type="ARBA" id="ARBA00022525"/>
    </source>
</evidence>
<dbReference type="SUPFAM" id="SSF49313">
    <property type="entry name" value="Cadherin-like"/>
    <property type="match status" value="1"/>
</dbReference>
<keyword evidence="5" id="KW-1185">Reference proteome</keyword>
<dbReference type="RefSeq" id="WP_234250014.1">
    <property type="nucleotide sequence ID" value="NZ_JABFTQ010000002.1"/>
</dbReference>
<dbReference type="InterPro" id="IPR011049">
    <property type="entry name" value="Serralysin-like_metalloprot_C"/>
</dbReference>
<organism evidence="4 5">
    <name type="scientific">Billgrantia desiderata</name>
    <dbReference type="NCBI Taxonomy" id="52021"/>
    <lineage>
        <taxon>Bacteria</taxon>
        <taxon>Pseudomonadati</taxon>
        <taxon>Pseudomonadota</taxon>
        <taxon>Gammaproteobacteria</taxon>
        <taxon>Oceanospirillales</taxon>
        <taxon>Halomonadaceae</taxon>
        <taxon>Billgrantia</taxon>
    </lineage>
</organism>
<dbReference type="SUPFAM" id="SSF51120">
    <property type="entry name" value="beta-Roll"/>
    <property type="match status" value="1"/>
</dbReference>
<dbReference type="NCBIfam" id="TIGR03661">
    <property type="entry name" value="T1SS_VCA0849"/>
    <property type="match status" value="1"/>
</dbReference>